<sequence length="52" mass="6164">MEISCCKYPYENLLASYWNYNRDAMIELLLQAQRGVKGLIRDEFHQSIPLTQ</sequence>
<keyword evidence="2" id="KW-1185">Reference proteome</keyword>
<organism evidence="1 2">
    <name type="scientific">Rotaria socialis</name>
    <dbReference type="NCBI Taxonomy" id="392032"/>
    <lineage>
        <taxon>Eukaryota</taxon>
        <taxon>Metazoa</taxon>
        <taxon>Spiralia</taxon>
        <taxon>Gnathifera</taxon>
        <taxon>Rotifera</taxon>
        <taxon>Eurotatoria</taxon>
        <taxon>Bdelloidea</taxon>
        <taxon>Philodinida</taxon>
        <taxon>Philodinidae</taxon>
        <taxon>Rotaria</taxon>
    </lineage>
</organism>
<proteinExistence type="predicted"/>
<dbReference type="Proteomes" id="UP000663873">
    <property type="component" value="Unassembled WGS sequence"/>
</dbReference>
<accession>A0A821YM45</accession>
<gene>
    <name evidence="1" type="ORF">UJA718_LOCUS48478</name>
</gene>
<name>A0A821YM45_9BILA</name>
<evidence type="ECO:0000313" key="2">
    <source>
        <dbReference type="Proteomes" id="UP000663873"/>
    </source>
</evidence>
<reference evidence="1" key="1">
    <citation type="submission" date="2021-02" db="EMBL/GenBank/DDBJ databases">
        <authorList>
            <person name="Nowell W R."/>
        </authorList>
    </citation>
    <scope>NUCLEOTIDE SEQUENCE</scope>
</reference>
<feature type="non-terminal residue" evidence="1">
    <location>
        <position position="1"/>
    </location>
</feature>
<dbReference type="EMBL" id="CAJOBP010097186">
    <property type="protein sequence ID" value="CAF4965659.1"/>
    <property type="molecule type" value="Genomic_DNA"/>
</dbReference>
<dbReference type="AlphaFoldDB" id="A0A821YM45"/>
<protein>
    <submittedName>
        <fullName evidence="1">Uncharacterized protein</fullName>
    </submittedName>
</protein>
<evidence type="ECO:0000313" key="1">
    <source>
        <dbReference type="EMBL" id="CAF4965659.1"/>
    </source>
</evidence>
<comment type="caution">
    <text evidence="1">The sequence shown here is derived from an EMBL/GenBank/DDBJ whole genome shotgun (WGS) entry which is preliminary data.</text>
</comment>